<name>A0ABC9W7K6_GRUJA</name>
<dbReference type="Proteomes" id="UP001623348">
    <property type="component" value="Unassembled WGS sequence"/>
</dbReference>
<evidence type="ECO:0000313" key="2">
    <source>
        <dbReference type="Proteomes" id="UP001623348"/>
    </source>
</evidence>
<proteinExistence type="predicted"/>
<keyword evidence="2" id="KW-1185">Reference proteome</keyword>
<accession>A0ABC9W7K6</accession>
<organism evidence="1 2">
    <name type="scientific">Grus japonensis</name>
    <name type="common">Japanese crane</name>
    <name type="synonym">Red-crowned crane</name>
    <dbReference type="NCBI Taxonomy" id="30415"/>
    <lineage>
        <taxon>Eukaryota</taxon>
        <taxon>Metazoa</taxon>
        <taxon>Chordata</taxon>
        <taxon>Craniata</taxon>
        <taxon>Vertebrata</taxon>
        <taxon>Euteleostomi</taxon>
        <taxon>Archelosauria</taxon>
        <taxon>Archosauria</taxon>
        <taxon>Dinosauria</taxon>
        <taxon>Saurischia</taxon>
        <taxon>Theropoda</taxon>
        <taxon>Coelurosauria</taxon>
        <taxon>Aves</taxon>
        <taxon>Neognathae</taxon>
        <taxon>Neoaves</taxon>
        <taxon>Gruiformes</taxon>
        <taxon>Gruidae</taxon>
        <taxon>Grus</taxon>
    </lineage>
</organism>
<gene>
    <name evidence="1" type="ORF">GRJ2_000543000</name>
</gene>
<reference evidence="1 2" key="1">
    <citation type="submission" date="2024-06" db="EMBL/GenBank/DDBJ databases">
        <title>The draft genome of Grus japonensis, version 3.</title>
        <authorList>
            <person name="Nabeshima K."/>
            <person name="Suzuki S."/>
            <person name="Onuma M."/>
        </authorList>
    </citation>
    <scope>NUCLEOTIDE SEQUENCE [LARGE SCALE GENOMIC DNA]</scope>
    <source>
        <strain evidence="1 2">451A</strain>
    </source>
</reference>
<protein>
    <submittedName>
        <fullName evidence="1">Uncharacterized protein</fullName>
    </submittedName>
</protein>
<sequence length="129" mass="14120">MKPLVTLGIQFNQNTIKVGSVAPMSQSSEKRIDRMAFSSSNISFSQGGPVNHWQNWSLCDSGNPVQTSETVDQNLIDISTSKNNSMKLKAITDLKKDMNLVTALDEADPAKSVSGRQIDADEWCDDSVL</sequence>
<dbReference type="AlphaFoldDB" id="A0ABC9W7K6"/>
<dbReference type="EMBL" id="BAAFJT010000001">
    <property type="protein sequence ID" value="GAB0180777.1"/>
    <property type="molecule type" value="Genomic_DNA"/>
</dbReference>
<evidence type="ECO:0000313" key="1">
    <source>
        <dbReference type="EMBL" id="GAB0180777.1"/>
    </source>
</evidence>
<comment type="caution">
    <text evidence="1">The sequence shown here is derived from an EMBL/GenBank/DDBJ whole genome shotgun (WGS) entry which is preliminary data.</text>
</comment>